<dbReference type="Proteomes" id="UP000196331">
    <property type="component" value="Unassembled WGS sequence"/>
</dbReference>
<dbReference type="EMBL" id="FUKM01000017">
    <property type="protein sequence ID" value="SJN11129.1"/>
    <property type="molecule type" value="Genomic_DNA"/>
</dbReference>
<evidence type="ECO:0000313" key="2">
    <source>
        <dbReference type="Proteomes" id="UP000196331"/>
    </source>
</evidence>
<organism evidence="1 2">
    <name type="scientific">Halomonas citrativorans</name>
    <dbReference type="NCBI Taxonomy" id="2742612"/>
    <lineage>
        <taxon>Bacteria</taxon>
        <taxon>Pseudomonadati</taxon>
        <taxon>Pseudomonadota</taxon>
        <taxon>Gammaproteobacteria</taxon>
        <taxon>Oceanospirillales</taxon>
        <taxon>Halomonadaceae</taxon>
        <taxon>Halomonas</taxon>
    </lineage>
</organism>
<gene>
    <name evidence="1" type="ORF">CZ787_05240</name>
</gene>
<proteinExistence type="predicted"/>
<comment type="caution">
    <text evidence="1">The sequence shown here is derived from an EMBL/GenBank/DDBJ whole genome shotgun (WGS) entry which is preliminary data.</text>
</comment>
<name>A0A1R4HU90_9GAMM</name>
<accession>A0A1R4HU90</accession>
<sequence length="41" mass="4517">MKALHPQVVPSVLPNQTLADALGELEKQLGVLLLHQPRKAY</sequence>
<dbReference type="AlphaFoldDB" id="A0A1R4HU90"/>
<protein>
    <submittedName>
        <fullName evidence="1">Uncharacterized protein</fullName>
    </submittedName>
</protein>
<reference evidence="1 2" key="1">
    <citation type="submission" date="2017-02" db="EMBL/GenBank/DDBJ databases">
        <authorList>
            <person name="Dridi B."/>
        </authorList>
    </citation>
    <scope>NUCLEOTIDE SEQUENCE [LARGE SCALE GENOMIC DNA]</scope>
    <source>
        <strain evidence="1 2">JB380</strain>
    </source>
</reference>
<evidence type="ECO:0000313" key="1">
    <source>
        <dbReference type="EMBL" id="SJN11129.1"/>
    </source>
</evidence>